<sequence>MGKLASFLKAIQDAAKGFKRGLFTRRPFIKGSRAFFKGYMLGRRLRSTYYRLKSKLNARKLEADVEA</sequence>
<organism evidence="1 2">
    <name type="scientific">Thermus virus P23-45</name>
    <name type="common">Thermus thermophilus phage P23-45</name>
    <dbReference type="NCBI Taxonomy" id="2914006"/>
    <lineage>
        <taxon>Viruses</taxon>
        <taxon>Duplodnaviria</taxon>
        <taxon>Heunggongvirae</taxon>
        <taxon>Uroviricota</taxon>
        <taxon>Caudoviricetes</taxon>
        <taxon>Oshimavirus</taxon>
        <taxon>Oshimavirus P2345</taxon>
    </lineage>
</organism>
<evidence type="ECO:0000313" key="1">
    <source>
        <dbReference type="EMBL" id="ABU96901.1"/>
    </source>
</evidence>
<protein>
    <submittedName>
        <fullName evidence="1">Uncharacterized protein</fullName>
    </submittedName>
</protein>
<dbReference type="Proteomes" id="UP000001132">
    <property type="component" value="Segment"/>
</dbReference>
<dbReference type="KEGG" id="vg:5600461"/>
<proteinExistence type="predicted"/>
<gene>
    <name evidence="1" type="ORF">P23p68</name>
</gene>
<organismHost>
    <name type="scientific">Thermus thermophilus</name>
    <dbReference type="NCBI Taxonomy" id="274"/>
</organismHost>
<evidence type="ECO:0000313" key="2">
    <source>
        <dbReference type="Proteomes" id="UP000001132"/>
    </source>
</evidence>
<keyword evidence="2" id="KW-1185">Reference proteome</keyword>
<reference evidence="1 2" key="1">
    <citation type="journal article" date="2008" name="J. Mol. Biol.">
        <title>Genome comparison and proteomic characterization of Thermus thermophilus bacteriophages P23-45 and P74-26: siphoviruses with triplex-forming sequences and the longest known tails.</title>
        <authorList>
            <person name="Minakhin L."/>
            <person name="Goel M."/>
            <person name="Berdygulova Z."/>
            <person name="Ramanculov E."/>
            <person name="Florens L."/>
            <person name="Glazko G."/>
            <person name="Karamychev V.N."/>
            <person name="Slesarev A.I."/>
            <person name="Kozyavkin S.A."/>
            <person name="Khromov I."/>
            <person name="Ackermann H.W."/>
            <person name="Washburn M."/>
            <person name="Mushegian A."/>
            <person name="Severinov K."/>
        </authorList>
    </citation>
    <scope>NUCLEOTIDE SEQUENCE</scope>
</reference>
<name>A7XX98_BP234</name>
<dbReference type="EMBL" id="EU100883">
    <property type="protein sequence ID" value="ABU96901.1"/>
    <property type="molecule type" value="Genomic_DNA"/>
</dbReference>
<dbReference type="RefSeq" id="YP_001467921.1">
    <property type="nucleotide sequence ID" value="NC_009803.1"/>
</dbReference>
<accession>A7XX98</accession>
<dbReference type="GeneID" id="5600461"/>